<reference evidence="1" key="1">
    <citation type="submission" date="2019-10" db="EMBL/GenBank/DDBJ databases">
        <title>Draft genome sequece of Microseira wollei NIES-4236.</title>
        <authorList>
            <person name="Yamaguchi H."/>
            <person name="Suzuki S."/>
            <person name="Kawachi M."/>
        </authorList>
    </citation>
    <scope>NUCLEOTIDE SEQUENCE</scope>
    <source>
        <strain evidence="1">NIES-4236</strain>
    </source>
</reference>
<dbReference type="SUPFAM" id="SSF51120">
    <property type="entry name" value="beta-Roll"/>
    <property type="match status" value="1"/>
</dbReference>
<name>A0AAV3XS35_9CYAN</name>
<keyword evidence="2" id="KW-1185">Reference proteome</keyword>
<dbReference type="AlphaFoldDB" id="A0AAV3XS35"/>
<dbReference type="Gene3D" id="2.150.10.10">
    <property type="entry name" value="Serralysin-like metalloprotease, C-terminal"/>
    <property type="match status" value="1"/>
</dbReference>
<accession>A0AAV3XS35</accession>
<evidence type="ECO:0000313" key="2">
    <source>
        <dbReference type="Proteomes" id="UP001050975"/>
    </source>
</evidence>
<proteinExistence type="predicted"/>
<dbReference type="Proteomes" id="UP001050975">
    <property type="component" value="Unassembled WGS sequence"/>
</dbReference>
<dbReference type="EMBL" id="BLAY01000223">
    <property type="protein sequence ID" value="GET43462.1"/>
    <property type="molecule type" value="Genomic_DNA"/>
</dbReference>
<dbReference type="RefSeq" id="WP_264196960.1">
    <property type="nucleotide sequence ID" value="NZ_BLAY01000223.1"/>
</dbReference>
<dbReference type="InterPro" id="IPR011049">
    <property type="entry name" value="Serralysin-like_metalloprot_C"/>
</dbReference>
<protein>
    <submittedName>
        <fullName evidence="1">Hemolysin-type calcium-binding region</fullName>
    </submittedName>
</protein>
<gene>
    <name evidence="1" type="ORF">MiSe_82860</name>
</gene>
<organism evidence="1 2">
    <name type="scientific">Microseira wollei NIES-4236</name>
    <dbReference type="NCBI Taxonomy" id="2530354"/>
    <lineage>
        <taxon>Bacteria</taxon>
        <taxon>Bacillati</taxon>
        <taxon>Cyanobacteriota</taxon>
        <taxon>Cyanophyceae</taxon>
        <taxon>Oscillatoriophycideae</taxon>
        <taxon>Aerosakkonematales</taxon>
        <taxon>Aerosakkonemataceae</taxon>
        <taxon>Microseira</taxon>
    </lineage>
</organism>
<comment type="caution">
    <text evidence="1">The sequence shown here is derived from an EMBL/GenBank/DDBJ whole genome shotgun (WGS) entry which is preliminary data.</text>
</comment>
<sequence length="83" mass="8587">MRGGSGGDWFFLAPGKDSDGISDFADGEDRLVVGGGLSFAQLAISASDNGTEIALKSNGEILAVLTAIDVNQIGQDDFTFFLS</sequence>
<evidence type="ECO:0000313" key="1">
    <source>
        <dbReference type="EMBL" id="GET43462.1"/>
    </source>
</evidence>